<dbReference type="CDD" id="cd22265">
    <property type="entry name" value="UDM1_RNF168"/>
    <property type="match status" value="1"/>
</dbReference>
<dbReference type="InterPro" id="IPR036772">
    <property type="entry name" value="SRCR-like_dom_sf"/>
</dbReference>
<dbReference type="InterPro" id="IPR011936">
    <property type="entry name" value="Myxo_disulph_rpt"/>
</dbReference>
<feature type="transmembrane region" description="Helical" evidence="6">
    <location>
        <begin position="306"/>
        <end position="329"/>
    </location>
</feature>
<accession>A0A812J706</accession>
<dbReference type="EMBL" id="CAJNDS010000376">
    <property type="protein sequence ID" value="CAE7198999.1"/>
    <property type="molecule type" value="Genomic_DNA"/>
</dbReference>
<dbReference type="NCBIfam" id="TIGR02232">
    <property type="entry name" value="myxo_disulf_rpt"/>
    <property type="match status" value="4"/>
</dbReference>
<dbReference type="PRINTS" id="PR00258">
    <property type="entry name" value="SPERACTRCPTR"/>
</dbReference>
<dbReference type="SUPFAM" id="SSF56487">
    <property type="entry name" value="SRCR-like"/>
    <property type="match status" value="1"/>
</dbReference>
<dbReference type="OrthoDB" id="536948at2759"/>
<dbReference type="Pfam" id="PF00530">
    <property type="entry name" value="SRCR"/>
    <property type="match status" value="1"/>
</dbReference>
<keyword evidence="4" id="KW-0325">Glycoprotein</keyword>
<dbReference type="FunFam" id="3.10.250.10:FF:000011">
    <property type="entry name" value="Scavenger receptor class A member 5"/>
    <property type="match status" value="1"/>
</dbReference>
<dbReference type="PANTHER" id="PTHR48071">
    <property type="entry name" value="SRCR DOMAIN-CONTAINING PROTEIN"/>
    <property type="match status" value="1"/>
</dbReference>
<keyword evidence="6" id="KW-0812">Transmembrane</keyword>
<reference evidence="8" key="1">
    <citation type="submission" date="2021-02" db="EMBL/GenBank/DDBJ databases">
        <authorList>
            <person name="Dougan E. K."/>
            <person name="Rhodes N."/>
            <person name="Thang M."/>
            <person name="Chan C."/>
        </authorList>
    </citation>
    <scope>NUCLEOTIDE SEQUENCE</scope>
</reference>
<dbReference type="GO" id="GO:0016020">
    <property type="term" value="C:membrane"/>
    <property type="evidence" value="ECO:0007669"/>
    <property type="project" value="InterPro"/>
</dbReference>
<gene>
    <name evidence="8" type="primary">Marco</name>
    <name evidence="8" type="ORF">SNAT2548_LOCUS5798</name>
</gene>
<comment type="caution">
    <text evidence="8">The sequence shown here is derived from an EMBL/GenBank/DDBJ whole genome shotgun (WGS) entry which is preliminary data.</text>
</comment>
<organism evidence="8 9">
    <name type="scientific">Symbiodinium natans</name>
    <dbReference type="NCBI Taxonomy" id="878477"/>
    <lineage>
        <taxon>Eukaryota</taxon>
        <taxon>Sar</taxon>
        <taxon>Alveolata</taxon>
        <taxon>Dinophyceae</taxon>
        <taxon>Suessiales</taxon>
        <taxon>Symbiodiniaceae</taxon>
        <taxon>Symbiodinium</taxon>
    </lineage>
</organism>
<evidence type="ECO:0000259" key="7">
    <source>
        <dbReference type="PROSITE" id="PS50287"/>
    </source>
</evidence>
<sequence>MDALDNQTNMLRGEIHEAKEEVMRHTEELINNATAELKAGQDAIRQEMQAGQEELKAGQEAILKEMDEKHEETKEAIENLNAELTEQMTELEDKVIAETRRGTAEVLKGVEKSRKELSKKMDKVSSEISTLGKKTSQEINAAKTELKADISDVKKTVVAGTQRVVDELQEGLRKVEGQIKRFETAFNTEISNVQAQQAIMTDLLVGNAMRMDELHAAVDSSVELSEEHQLESLELMLGSAMLHVKSAFSTAFDLVDQLEKSRTRYSQAVSDYEQCLVSWTEVESQKALGGLGPEHVTLAQMWQRRLGLLSSSLLFLAAVCLLSLFRYAVLASATIAALDTAKALASDPRQPHGSVLPLFDYIRKQGTKHEAVSKLARDAMALLSRVLSDSRLLRRLVETGLAIKEKSLIAIKPEQLTNGSAKVEEQQVLCRQYFSPDSMSIVRGVIQDSASRTLESLSTLIDGTRDWLVALQTISRRTAPAGPQSVEMVAVAWSGIVREFGAILQSFELPSKDPSHELLILHRKLLGRSLPQLCPVPSSCVSAILQRMPSVSTTSLVAWDRVPLDEGGELLVVLQQPEALLLDAGVHSGWEVDVRKPIPADLKDVNSQLPSQVLGCKLKTDAAAYQVLQPSDVAASQLPNRAFCFCAASVSSSGSVSKTCRHRMGICDGASDTPIDLWSPLSKPIMLPKLHRWNQRLQSLQSEKFCGDGHVDAWEACDDGNQITGDGCRADCRSIEPGFTCTTPAVPCVTTCGDGILAGQEGCDDGNVLSGDGCSSKCQVEVLCTRKDAFEKFRRPQNHRHTIFSQGLQMNLEHPVLHQGNPDTALRAPVPVLDGTASCAGYKCPAGCKPASWMESRLCLTTTCGSDDVKRCCDCNDAVGADSGASPSWTTEPCFSWDTSQAGRVSPTAEDVIAACGGALGYVFGTVKSGKFLVRHDVVLPSRDAFKKAMSPKKDDVLHVWPVSQQFQSLSFKAKRTTAGFRFGFHCAGSEDDCQLWQVLLGSNITRNGFLASQKGGVGVRPRAVAGSTFVIYKIQNPTKVWTCPAHAPTPHCGDGVISGVEECDAVSAAGSTYLHGCNAACQVSEGWGCSTSPEPHCSPLCGDSLVLGNETCDDGTTFRWGGCTNDCRFHTQLSYIASTGGCDASAQTKSAATAEACEAACTVEESCVGYSWRMAGGCSHISGPLPTSFGQGPETQADNSHCKVKARYLLLKEGLQSVAGNAFLHEAHKQCRAHGLKPVSVSSVQELDVVYDFVKRSGLNLSQPRGVPIGLAIEHDRKNSYFDLSNASSELDALLATAYRSGRWQTSQWMSNAGDAEIVGFGFGNEKSKQRAGLHDWRLDHYPSGLVCEDLKLPADPQVQIRLAGGGQRNRGRVEVYHHHKWGTVCNKGFTDNSAEVLCRELGFPGGKVLKDKMSGKGTIWMAEVACRGSESSFKSCPFPGWAKHNCDHQQDVAVECQARILHYANMCNYTVQHCAGIEERSDFVHWLPLAAGVGGGETVKIRSRFIAWQGPENEMKLR</sequence>
<dbReference type="PROSITE" id="PS50287">
    <property type="entry name" value="SRCR_2"/>
    <property type="match status" value="1"/>
</dbReference>
<evidence type="ECO:0000256" key="3">
    <source>
        <dbReference type="ARBA" id="ARBA00023157"/>
    </source>
</evidence>
<dbReference type="PROSITE" id="PS00420">
    <property type="entry name" value="SRCR_1"/>
    <property type="match status" value="1"/>
</dbReference>
<evidence type="ECO:0000256" key="5">
    <source>
        <dbReference type="SAM" id="Coils"/>
    </source>
</evidence>
<protein>
    <submittedName>
        <fullName evidence="8">Marco protein</fullName>
    </submittedName>
</protein>
<dbReference type="InterPro" id="IPR001190">
    <property type="entry name" value="SRCR"/>
</dbReference>
<evidence type="ECO:0000256" key="2">
    <source>
        <dbReference type="ARBA" id="ARBA00022737"/>
    </source>
</evidence>
<evidence type="ECO:0000313" key="9">
    <source>
        <dbReference type="Proteomes" id="UP000604046"/>
    </source>
</evidence>
<keyword evidence="1" id="KW-0732">Signal</keyword>
<name>A0A812J706_9DINO</name>
<keyword evidence="6" id="KW-1133">Transmembrane helix</keyword>
<keyword evidence="9" id="KW-1185">Reference proteome</keyword>
<feature type="domain" description="SRCR" evidence="7">
    <location>
        <begin position="1362"/>
        <end position="1459"/>
    </location>
</feature>
<keyword evidence="2" id="KW-0677">Repeat</keyword>
<evidence type="ECO:0000313" key="8">
    <source>
        <dbReference type="EMBL" id="CAE7198999.1"/>
    </source>
</evidence>
<dbReference type="PANTHER" id="PTHR48071:SF18">
    <property type="entry name" value="DELETED IN MALIGNANT BRAIN TUMORS 1 PROTEIN-RELATED"/>
    <property type="match status" value="1"/>
</dbReference>
<dbReference type="Pfam" id="PF13948">
    <property type="entry name" value="DUF4215"/>
    <property type="match status" value="3"/>
</dbReference>
<keyword evidence="5" id="KW-0175">Coiled coil</keyword>
<keyword evidence="3" id="KW-1015">Disulfide bond</keyword>
<feature type="coiled-coil region" evidence="5">
    <location>
        <begin position="63"/>
        <end position="127"/>
    </location>
</feature>
<keyword evidence="6" id="KW-0472">Membrane</keyword>
<dbReference type="Proteomes" id="UP000604046">
    <property type="component" value="Unassembled WGS sequence"/>
</dbReference>
<evidence type="ECO:0000256" key="6">
    <source>
        <dbReference type="SAM" id="Phobius"/>
    </source>
</evidence>
<feature type="coiled-coil region" evidence="5">
    <location>
        <begin position="1"/>
        <end position="36"/>
    </location>
</feature>
<evidence type="ECO:0000256" key="4">
    <source>
        <dbReference type="ARBA" id="ARBA00023180"/>
    </source>
</evidence>
<evidence type="ECO:0000256" key="1">
    <source>
        <dbReference type="ARBA" id="ARBA00022729"/>
    </source>
</evidence>
<dbReference type="SMART" id="SM00202">
    <property type="entry name" value="SR"/>
    <property type="match status" value="1"/>
</dbReference>
<proteinExistence type="predicted"/>
<dbReference type="Gene3D" id="3.10.250.10">
    <property type="entry name" value="SRCR-like domain"/>
    <property type="match status" value="1"/>
</dbReference>